<dbReference type="InterPro" id="IPR011766">
    <property type="entry name" value="TPP_enzyme_TPP-bd"/>
</dbReference>
<dbReference type="SUPFAM" id="SSF52518">
    <property type="entry name" value="Thiamin diphosphate-binding fold (THDP-binding)"/>
    <property type="match status" value="1"/>
</dbReference>
<dbReference type="GO" id="GO:0051536">
    <property type="term" value="F:iron-sulfur cluster binding"/>
    <property type="evidence" value="ECO:0007669"/>
    <property type="project" value="UniProtKB-KW"/>
</dbReference>
<keyword evidence="4" id="KW-0479">Metal-binding</keyword>
<dbReference type="Pfam" id="PF02775">
    <property type="entry name" value="TPP_enzyme_C"/>
    <property type="match status" value="1"/>
</dbReference>
<reference evidence="12 13" key="1">
    <citation type="journal article" date="2009" name="J. Bacteriol.">
        <title>Complete and draft genome sequences of six members of the Aquificales.</title>
        <authorList>
            <person name="Reysenbach A.L."/>
            <person name="Hamamura N."/>
            <person name="Podar M."/>
            <person name="Griffiths E."/>
            <person name="Ferreira S."/>
            <person name="Hochstein R."/>
            <person name="Heidelberg J."/>
            <person name="Johnson J."/>
            <person name="Mead D."/>
            <person name="Pohorille A."/>
            <person name="Sarmiento M."/>
            <person name="Schweighofer K."/>
            <person name="Seshadri R."/>
            <person name="Voytek M.A."/>
        </authorList>
    </citation>
    <scope>NUCLEOTIDE SEQUENCE [LARGE SCALE GENOMIC DNA]</scope>
    <source>
        <strain evidence="13">DSM 14350 / EX-H1</strain>
    </source>
</reference>
<dbReference type="STRING" id="123214.PERMA_1136"/>
<evidence type="ECO:0000256" key="4">
    <source>
        <dbReference type="ARBA" id="ARBA00022723"/>
    </source>
</evidence>
<evidence type="ECO:0000256" key="8">
    <source>
        <dbReference type="ARBA" id="ARBA00023014"/>
    </source>
</evidence>
<evidence type="ECO:0000256" key="5">
    <source>
        <dbReference type="ARBA" id="ARBA00022842"/>
    </source>
</evidence>
<keyword evidence="6" id="KW-0560">Oxidoreductase</keyword>
<organism evidence="12 13">
    <name type="scientific">Persephonella marina (strain DSM 14350 / EX-H1)</name>
    <dbReference type="NCBI Taxonomy" id="123214"/>
    <lineage>
        <taxon>Bacteria</taxon>
        <taxon>Pseudomonadati</taxon>
        <taxon>Aquificota</taxon>
        <taxon>Aquificia</taxon>
        <taxon>Aquificales</taxon>
        <taxon>Hydrogenothermaceae</taxon>
        <taxon>Persephonella</taxon>
    </lineage>
</organism>
<proteinExistence type="predicted"/>
<dbReference type="Pfam" id="PF12367">
    <property type="entry name" value="PFO_beta_C"/>
    <property type="match status" value="1"/>
</dbReference>
<dbReference type="KEGG" id="pmx:PERMA_1136"/>
<dbReference type="GO" id="GO:0044281">
    <property type="term" value="P:small molecule metabolic process"/>
    <property type="evidence" value="ECO:0007669"/>
    <property type="project" value="UniProtKB-ARBA"/>
</dbReference>
<sequence length="308" mass="34397">MEYIKLEEKLPPKEYRSDIEPTWCPGCGDFGVVTALTKAFSEERFDPTAITMTSGIGCSSRLPLWMNAFGIHTAHGRALPAAVGVRLARPETPTIVTAGDGDIFSIGMEHFPHTARKNFDITLIVMDNRMYALTKNQTSPTSRHGYKGSLNPYGNIEDPFNVIKFAIASGATFVAQSYSGNPKHLAETIQAAVEHKGFSFVNVLSPCPTFNKIDTFKYYKGRLIDINKELGHDPSDMKAALELASHVLDADYPELEDAEPFKGKRPIGIFYKVEKETFEERIAKLKEKFAPKEGEEPDWDEILAKYRP</sequence>
<dbReference type="OrthoDB" id="9775140at2"/>
<evidence type="ECO:0000256" key="2">
    <source>
        <dbReference type="ARBA" id="ARBA00001964"/>
    </source>
</evidence>
<dbReference type="AlphaFoldDB" id="C0QQH6"/>
<dbReference type="Gene3D" id="3.40.50.970">
    <property type="match status" value="1"/>
</dbReference>
<dbReference type="CDD" id="cd03375">
    <property type="entry name" value="TPP_OGFOR"/>
    <property type="match status" value="1"/>
</dbReference>
<dbReference type="GO" id="GO:0030976">
    <property type="term" value="F:thiamine pyrophosphate binding"/>
    <property type="evidence" value="ECO:0007669"/>
    <property type="project" value="InterPro"/>
</dbReference>
<feature type="domain" description="Thiamine pyrophosphate enzyme TPP-binding" evidence="10">
    <location>
        <begin position="56"/>
        <end position="203"/>
    </location>
</feature>
<evidence type="ECO:0000256" key="1">
    <source>
        <dbReference type="ARBA" id="ARBA00001946"/>
    </source>
</evidence>
<comment type="cofactor">
    <cofactor evidence="1">
        <name>Mg(2+)</name>
        <dbReference type="ChEBI" id="CHEBI:18420"/>
    </cofactor>
</comment>
<dbReference type="eggNOG" id="COG1013">
    <property type="taxonomic scope" value="Bacteria"/>
</dbReference>
<accession>C0QQH6</accession>
<dbReference type="InterPro" id="IPR011896">
    <property type="entry name" value="OFOB"/>
</dbReference>
<evidence type="ECO:0000256" key="3">
    <source>
        <dbReference type="ARBA" id="ARBA00001966"/>
    </source>
</evidence>
<evidence type="ECO:0000259" key="10">
    <source>
        <dbReference type="Pfam" id="PF02775"/>
    </source>
</evidence>
<keyword evidence="8" id="KW-0411">Iron-sulfur</keyword>
<dbReference type="PANTHER" id="PTHR48084">
    <property type="entry name" value="2-OXOGLUTARATE OXIDOREDUCTASE SUBUNIT KORB-RELATED"/>
    <property type="match status" value="1"/>
</dbReference>
<dbReference type="GO" id="GO:0016625">
    <property type="term" value="F:oxidoreductase activity, acting on the aldehyde or oxo group of donors, iron-sulfur protein as acceptor"/>
    <property type="evidence" value="ECO:0007669"/>
    <property type="project" value="UniProtKB-ARBA"/>
</dbReference>
<dbReference type="InterPro" id="IPR032686">
    <property type="entry name" value="PFO_beta_C"/>
</dbReference>
<dbReference type="PANTHER" id="PTHR48084:SF4">
    <property type="entry name" value="2-OXOGLUTARATE OXIDOREDUCTASE SUBUNIT KORB"/>
    <property type="match status" value="1"/>
</dbReference>
<evidence type="ECO:0000256" key="7">
    <source>
        <dbReference type="ARBA" id="ARBA00023004"/>
    </source>
</evidence>
<protein>
    <submittedName>
        <fullName evidence="12">Alpha oxoglutarate ferredoxin oxidoreductase, beta subunit</fullName>
    </submittedName>
</protein>
<dbReference type="PaxDb" id="123214-PERMA_1136"/>
<feature type="domain" description="Pyruvate ferredoxin oxidoreductase beta subunit C-terminal" evidence="11">
    <location>
        <begin position="207"/>
        <end position="287"/>
    </location>
</feature>
<dbReference type="RefSeq" id="WP_012676275.1">
    <property type="nucleotide sequence ID" value="NC_012440.1"/>
</dbReference>
<dbReference type="HOGENOM" id="CLU_048564_0_0_0"/>
<keyword evidence="13" id="KW-1185">Reference proteome</keyword>
<keyword evidence="7" id="KW-0408">Iron</keyword>
<gene>
    <name evidence="12" type="primary">orB</name>
    <name evidence="12" type="ordered locus">PERMA_1136</name>
</gene>
<keyword evidence="5" id="KW-0460">Magnesium</keyword>
<dbReference type="InterPro" id="IPR051457">
    <property type="entry name" value="2-oxoacid:Fd_oxidoreductase"/>
</dbReference>
<evidence type="ECO:0000259" key="11">
    <source>
        <dbReference type="Pfam" id="PF12367"/>
    </source>
</evidence>
<dbReference type="InterPro" id="IPR029061">
    <property type="entry name" value="THDP-binding"/>
</dbReference>
<evidence type="ECO:0000256" key="6">
    <source>
        <dbReference type="ARBA" id="ARBA00023002"/>
    </source>
</evidence>
<comment type="cofactor">
    <cofactor evidence="2">
        <name>thiamine diphosphate</name>
        <dbReference type="ChEBI" id="CHEBI:58937"/>
    </cofactor>
</comment>
<name>C0QQH6_PERMH</name>
<keyword evidence="9" id="KW-0786">Thiamine pyrophosphate</keyword>
<evidence type="ECO:0000313" key="12">
    <source>
        <dbReference type="EMBL" id="ACO04037.1"/>
    </source>
</evidence>
<dbReference type="GO" id="GO:0046872">
    <property type="term" value="F:metal ion binding"/>
    <property type="evidence" value="ECO:0007669"/>
    <property type="project" value="UniProtKB-KW"/>
</dbReference>
<dbReference type="Proteomes" id="UP000001366">
    <property type="component" value="Chromosome"/>
</dbReference>
<evidence type="ECO:0000313" key="13">
    <source>
        <dbReference type="Proteomes" id="UP000001366"/>
    </source>
</evidence>
<dbReference type="EMBL" id="CP001230">
    <property type="protein sequence ID" value="ACO04037.1"/>
    <property type="molecule type" value="Genomic_DNA"/>
</dbReference>
<comment type="cofactor">
    <cofactor evidence="3">
        <name>[4Fe-4S] cluster</name>
        <dbReference type="ChEBI" id="CHEBI:49883"/>
    </cofactor>
</comment>
<dbReference type="GO" id="GO:0045333">
    <property type="term" value="P:cellular respiration"/>
    <property type="evidence" value="ECO:0007669"/>
    <property type="project" value="UniProtKB-ARBA"/>
</dbReference>
<evidence type="ECO:0000256" key="9">
    <source>
        <dbReference type="ARBA" id="ARBA00023052"/>
    </source>
</evidence>
<dbReference type="NCBIfam" id="TIGR02177">
    <property type="entry name" value="PorB_KorB"/>
    <property type="match status" value="1"/>
</dbReference>